<evidence type="ECO:0000256" key="11">
    <source>
        <dbReference type="ARBA" id="ARBA00038053"/>
    </source>
</evidence>
<feature type="transmembrane region" description="Helical" evidence="16">
    <location>
        <begin position="372"/>
        <end position="390"/>
    </location>
</feature>
<keyword evidence="6" id="KW-0573">Peptidoglycan synthesis</keyword>
<feature type="transmembrane region" description="Helical" evidence="16">
    <location>
        <begin position="334"/>
        <end position="360"/>
    </location>
</feature>
<proteinExistence type="inferred from homology"/>
<keyword evidence="7 16" id="KW-1133">Transmembrane helix</keyword>
<feature type="transmembrane region" description="Helical" evidence="16">
    <location>
        <begin position="160"/>
        <end position="190"/>
    </location>
</feature>
<feature type="transmembrane region" description="Helical" evidence="16">
    <location>
        <begin position="301"/>
        <end position="322"/>
    </location>
</feature>
<keyword evidence="3" id="KW-0808">Transferase</keyword>
<evidence type="ECO:0000256" key="10">
    <source>
        <dbReference type="ARBA" id="ARBA00033270"/>
    </source>
</evidence>
<dbReference type="InterPro" id="IPR001182">
    <property type="entry name" value="FtsW/RodA"/>
</dbReference>
<evidence type="ECO:0000256" key="4">
    <source>
        <dbReference type="ARBA" id="ARBA00022692"/>
    </source>
</evidence>
<evidence type="ECO:0000256" key="3">
    <source>
        <dbReference type="ARBA" id="ARBA00022679"/>
    </source>
</evidence>
<comment type="similarity">
    <text evidence="11">Belongs to the SEDS family. FtsW subfamily.</text>
</comment>
<evidence type="ECO:0000256" key="7">
    <source>
        <dbReference type="ARBA" id="ARBA00022989"/>
    </source>
</evidence>
<dbReference type="PANTHER" id="PTHR30474:SF2">
    <property type="entry name" value="PEPTIDOGLYCAN GLYCOSYLTRANSFERASE FTSW-RELATED"/>
    <property type="match status" value="1"/>
</dbReference>
<dbReference type="EMBL" id="JAGDYP010000002">
    <property type="protein sequence ID" value="MBO1883630.1"/>
    <property type="molecule type" value="Genomic_DNA"/>
</dbReference>
<evidence type="ECO:0000313" key="18">
    <source>
        <dbReference type="Proteomes" id="UP000681610"/>
    </source>
</evidence>
<evidence type="ECO:0000256" key="5">
    <source>
        <dbReference type="ARBA" id="ARBA00022960"/>
    </source>
</evidence>
<keyword evidence="4 16" id="KW-0812">Transmembrane</keyword>
<accession>A0ABS3PWI2</accession>
<evidence type="ECO:0000256" key="16">
    <source>
        <dbReference type="SAM" id="Phobius"/>
    </source>
</evidence>
<reference evidence="17 18" key="1">
    <citation type="submission" date="2021-03" db="EMBL/GenBank/DDBJ databases">
        <title>Isolation and description of Capnocytophaga bilenii sp. nov., a novel Capnocytophaga species, isolated from a gingivitis subject.</title>
        <authorList>
            <person name="Antezack A."/>
            <person name="Monnet-Corti V."/>
            <person name="La Scola B."/>
        </authorList>
    </citation>
    <scope>NUCLEOTIDE SEQUENCE [LARGE SCALE GENOMIC DNA]</scope>
    <source>
        <strain evidence="17 18">Marseille-Q4570</strain>
    </source>
</reference>
<keyword evidence="8 16" id="KW-0472">Membrane</keyword>
<evidence type="ECO:0000256" key="13">
    <source>
        <dbReference type="ARBA" id="ARBA00041418"/>
    </source>
</evidence>
<feature type="transmembrane region" description="Helical" evidence="16">
    <location>
        <begin position="73"/>
        <end position="94"/>
    </location>
</feature>
<evidence type="ECO:0000313" key="17">
    <source>
        <dbReference type="EMBL" id="MBO1883630.1"/>
    </source>
</evidence>
<comment type="catalytic activity">
    <reaction evidence="15">
        <text>[GlcNAc-(1-&gt;4)-Mur2Ac(oyl-L-Ala-gamma-D-Glu-L-Lys-D-Ala-D-Ala)](n)-di-trans,octa-cis-undecaprenyl diphosphate + beta-D-GlcNAc-(1-&gt;4)-Mur2Ac(oyl-L-Ala-gamma-D-Glu-L-Lys-D-Ala-D-Ala)-di-trans,octa-cis-undecaprenyl diphosphate = [GlcNAc-(1-&gt;4)-Mur2Ac(oyl-L-Ala-gamma-D-Glu-L-Lys-D-Ala-D-Ala)](n+1)-di-trans,octa-cis-undecaprenyl diphosphate + di-trans,octa-cis-undecaprenyl diphosphate + H(+)</text>
        <dbReference type="Rhea" id="RHEA:23708"/>
        <dbReference type="Rhea" id="RHEA-COMP:9602"/>
        <dbReference type="Rhea" id="RHEA-COMP:9603"/>
        <dbReference type="ChEBI" id="CHEBI:15378"/>
        <dbReference type="ChEBI" id="CHEBI:58405"/>
        <dbReference type="ChEBI" id="CHEBI:60033"/>
        <dbReference type="ChEBI" id="CHEBI:78435"/>
        <dbReference type="EC" id="2.4.99.28"/>
    </reaction>
</comment>
<evidence type="ECO:0000256" key="14">
    <source>
        <dbReference type="ARBA" id="ARBA00044770"/>
    </source>
</evidence>
<feature type="transmembrane region" description="Helical" evidence="16">
    <location>
        <begin position="115"/>
        <end position="140"/>
    </location>
</feature>
<evidence type="ECO:0000256" key="2">
    <source>
        <dbReference type="ARBA" id="ARBA00022676"/>
    </source>
</evidence>
<comment type="subcellular location">
    <subcellularLocation>
        <location evidence="1">Membrane</location>
        <topology evidence="1">Multi-pass membrane protein</topology>
    </subcellularLocation>
</comment>
<dbReference type="EC" id="2.4.99.28" evidence="14"/>
<organism evidence="17 18">
    <name type="scientific">Capnocytophaga bilenii</name>
    <dbReference type="NCBI Taxonomy" id="2819369"/>
    <lineage>
        <taxon>Bacteria</taxon>
        <taxon>Pseudomonadati</taxon>
        <taxon>Bacteroidota</taxon>
        <taxon>Flavobacteriia</taxon>
        <taxon>Flavobacteriales</taxon>
        <taxon>Flavobacteriaceae</taxon>
        <taxon>Capnocytophaga</taxon>
    </lineage>
</organism>
<keyword evidence="5" id="KW-0133">Cell shape</keyword>
<dbReference type="Pfam" id="PF01098">
    <property type="entry name" value="FTSW_RODA_SPOVE"/>
    <property type="match status" value="1"/>
</dbReference>
<evidence type="ECO:0000256" key="15">
    <source>
        <dbReference type="ARBA" id="ARBA00049902"/>
    </source>
</evidence>
<comment type="caution">
    <text evidence="17">The sequence shown here is derived from an EMBL/GenBank/DDBJ whole genome shotgun (WGS) entry which is preliminary data.</text>
</comment>
<protein>
    <recommendedName>
        <fullName evidence="12">Probable peptidoglycan glycosyltransferase FtsW</fullName>
        <ecNumber evidence="14">2.4.99.28</ecNumber>
    </recommendedName>
    <alternativeName>
        <fullName evidence="13">Cell division protein FtsW</fullName>
    </alternativeName>
    <alternativeName>
        <fullName evidence="10">Cell wall polymerase</fullName>
    </alternativeName>
    <alternativeName>
        <fullName evidence="9">Peptidoglycan polymerase</fullName>
    </alternativeName>
</protein>
<dbReference type="PANTHER" id="PTHR30474">
    <property type="entry name" value="CELL CYCLE PROTEIN"/>
    <property type="match status" value="1"/>
</dbReference>
<feature type="transmembrane region" description="Helical" evidence="16">
    <location>
        <begin position="46"/>
        <end position="67"/>
    </location>
</feature>
<feature type="transmembrane region" description="Helical" evidence="16">
    <location>
        <begin position="197"/>
        <end position="216"/>
    </location>
</feature>
<sequence length="418" mass="47825">MKEFLDKYLRGDRYLWGITLFFTLFSLVVVFSAVTNLRDNSTPTQYLWRHLGFIVTGLAVMWVAHAFAYRYHALFFAVAVWITIFLLFYAAFFTTGSAENTMEALNERVTNDRRWVRLFNTFTIQPALFAWIAFVGYAAHFFAINYQKKITRKRMMFFSLYFFLIVMLVVLANFSTAFLIFSSVVLLAFLAYFPMRYIFWAVGAIIAAFALFVLIAKAAPDLFPNRVDTWAKRIENYVAIIKPDMLTEEQREKVDDYQVERSKMAIAKGYWLGQGPGESTMKNFLPQSSSDFIYAILTEEYGMVGALFLMGLYVLLCYRIFLIAKNANSFFGKLLVLGFGAVIMLQAVVNMAVAVAFIPVTGQNLPFISNGGTSLITTYFMMGCILSVSAQPRKGEEMAKDMTIVETFEDMQKQYDKL</sequence>
<evidence type="ECO:0000256" key="1">
    <source>
        <dbReference type="ARBA" id="ARBA00004141"/>
    </source>
</evidence>
<feature type="transmembrane region" description="Helical" evidence="16">
    <location>
        <begin position="14"/>
        <end position="34"/>
    </location>
</feature>
<keyword evidence="2" id="KW-0328">Glycosyltransferase</keyword>
<evidence type="ECO:0000256" key="6">
    <source>
        <dbReference type="ARBA" id="ARBA00022984"/>
    </source>
</evidence>
<keyword evidence="18" id="KW-1185">Reference proteome</keyword>
<dbReference type="Proteomes" id="UP000681610">
    <property type="component" value="Unassembled WGS sequence"/>
</dbReference>
<evidence type="ECO:0000256" key="9">
    <source>
        <dbReference type="ARBA" id="ARBA00032370"/>
    </source>
</evidence>
<name>A0ABS3PWI2_9FLAO</name>
<gene>
    <name evidence="17" type="ORF">J4N46_04130</name>
</gene>
<evidence type="ECO:0000256" key="8">
    <source>
        <dbReference type="ARBA" id="ARBA00023136"/>
    </source>
</evidence>
<dbReference type="RefSeq" id="WP_009416114.1">
    <property type="nucleotide sequence ID" value="NZ_JAGDYP010000002.1"/>
</dbReference>
<evidence type="ECO:0000256" key="12">
    <source>
        <dbReference type="ARBA" id="ARBA00041185"/>
    </source>
</evidence>